<dbReference type="Proteomes" id="UP000830835">
    <property type="component" value="Unassembled WGS sequence"/>
</dbReference>
<dbReference type="SUPFAM" id="SSF53850">
    <property type="entry name" value="Periplasmic binding protein-like II"/>
    <property type="match status" value="1"/>
</dbReference>
<sequence length="346" mass="38527">MIKSLFSLRRSAVMLSLGLALVSGSQIPSKVFSQTTARVEGKVIRPAASTNFYSLFLAEIINEGLKELGYQVETTQQLQVALAHAAVASNDVDFLTAHWENLNYPMIVSNGGEERLERIGVLVDNTVQGYLIDKVTAEAHNIENLEQLRDPKIARLFDADGNGKADLVGCNPGWGCAAVTEHHLEAYELTDTVQFVQGEYDALIADTITRLQQGEPILAYAYSPHWAGAFLQPDENVVWLEVPFTTLPEEQADASQVNTLVNGRNLGFAVDRIRVVANAEYLRNNPVARRWLELVSIPIEDVNAQQKRVHDGEKAPEDIRRHALEWIEANRQLFDSWLDQVRQVAG</sequence>
<comment type="caution">
    <text evidence="3">The sequence shown here is derived from an EMBL/GenBank/DDBJ whole genome shotgun (WGS) entry which is preliminary data.</text>
</comment>
<dbReference type="Gene3D" id="3.40.190.10">
    <property type="entry name" value="Periplasmic binding protein-like II"/>
    <property type="match status" value="1"/>
</dbReference>
<dbReference type="EMBL" id="JAFIRA010000041">
    <property type="protein sequence ID" value="MCJ2543965.1"/>
    <property type="molecule type" value="Genomic_DNA"/>
</dbReference>
<proteinExistence type="predicted"/>
<evidence type="ECO:0000256" key="1">
    <source>
        <dbReference type="SAM" id="SignalP"/>
    </source>
</evidence>
<dbReference type="InterPro" id="IPR007210">
    <property type="entry name" value="ABC_Gly_betaine_transp_sub-bd"/>
</dbReference>
<evidence type="ECO:0000259" key="2">
    <source>
        <dbReference type="Pfam" id="PF04069"/>
    </source>
</evidence>
<protein>
    <submittedName>
        <fullName evidence="3">Glycine betaine/L-proline ABC transporter substrate-binding protein ProX</fullName>
    </submittedName>
</protein>
<keyword evidence="4" id="KW-1185">Reference proteome</keyword>
<reference evidence="3" key="1">
    <citation type="submission" date="2021-02" db="EMBL/GenBank/DDBJ databases">
        <title>The CRISPR/cas machinery reduction and long-range gene transfer in the hot spring cyanobacterium Synechococcus.</title>
        <authorList>
            <person name="Dvorak P."/>
            <person name="Jahodarova E."/>
            <person name="Hasler P."/>
            <person name="Poulickova A."/>
        </authorList>
    </citation>
    <scope>NUCLEOTIDE SEQUENCE</scope>
    <source>
        <strain evidence="3">Rupite</strain>
    </source>
</reference>
<dbReference type="NCBIfam" id="NF008334">
    <property type="entry name" value="PRK11119.1"/>
    <property type="match status" value="1"/>
</dbReference>
<gene>
    <name evidence="3" type="primary">proX</name>
    <name evidence="3" type="ORF">JX360_13815</name>
</gene>
<dbReference type="RefSeq" id="WP_244352057.1">
    <property type="nucleotide sequence ID" value="NZ_JAFIRA010000041.1"/>
</dbReference>
<feature type="chain" id="PRO_5046152500" evidence="1">
    <location>
        <begin position="26"/>
        <end position="346"/>
    </location>
</feature>
<organism evidence="3 4">
    <name type="scientific">Thermostichus vulcanus str. 'Rupite'</name>
    <dbReference type="NCBI Taxonomy" id="2813851"/>
    <lineage>
        <taxon>Bacteria</taxon>
        <taxon>Bacillati</taxon>
        <taxon>Cyanobacteriota</taxon>
        <taxon>Cyanophyceae</taxon>
        <taxon>Thermostichales</taxon>
        <taxon>Thermostichaceae</taxon>
        <taxon>Thermostichus</taxon>
    </lineage>
</organism>
<evidence type="ECO:0000313" key="4">
    <source>
        <dbReference type="Proteomes" id="UP000830835"/>
    </source>
</evidence>
<dbReference type="Pfam" id="PF04069">
    <property type="entry name" value="OpuAC"/>
    <property type="match status" value="1"/>
</dbReference>
<accession>A0ABT0CDV2</accession>
<dbReference type="CDD" id="cd13638">
    <property type="entry name" value="PBP2_EcProx_like"/>
    <property type="match status" value="1"/>
</dbReference>
<name>A0ABT0CDV2_THEVL</name>
<evidence type="ECO:0000313" key="3">
    <source>
        <dbReference type="EMBL" id="MCJ2543965.1"/>
    </source>
</evidence>
<feature type="domain" description="ABC-type glycine betaine transport system substrate-binding" evidence="2">
    <location>
        <begin position="54"/>
        <end position="328"/>
    </location>
</feature>
<feature type="signal peptide" evidence="1">
    <location>
        <begin position="1"/>
        <end position="25"/>
    </location>
</feature>
<dbReference type="Gene3D" id="3.40.190.100">
    <property type="entry name" value="Glycine betaine-binding periplasmic protein, domain 2"/>
    <property type="match status" value="1"/>
</dbReference>
<keyword evidence="1" id="KW-0732">Signal</keyword>